<keyword evidence="1" id="KW-1133">Transmembrane helix</keyword>
<dbReference type="Proteomes" id="UP000319976">
    <property type="component" value="Chromosome"/>
</dbReference>
<dbReference type="RefSeq" id="WP_145265380.1">
    <property type="nucleotide sequence ID" value="NZ_CP036316.1"/>
</dbReference>
<dbReference type="EMBL" id="CP036316">
    <property type="protein sequence ID" value="QDT66355.1"/>
    <property type="molecule type" value="Genomic_DNA"/>
</dbReference>
<keyword evidence="1" id="KW-0472">Membrane</keyword>
<organism evidence="2 3">
    <name type="scientific">Calycomorphotria hydatis</name>
    <dbReference type="NCBI Taxonomy" id="2528027"/>
    <lineage>
        <taxon>Bacteria</taxon>
        <taxon>Pseudomonadati</taxon>
        <taxon>Planctomycetota</taxon>
        <taxon>Planctomycetia</taxon>
        <taxon>Planctomycetales</taxon>
        <taxon>Planctomycetaceae</taxon>
        <taxon>Calycomorphotria</taxon>
    </lineage>
</organism>
<evidence type="ECO:0000256" key="1">
    <source>
        <dbReference type="SAM" id="Phobius"/>
    </source>
</evidence>
<keyword evidence="3" id="KW-1185">Reference proteome</keyword>
<feature type="transmembrane region" description="Helical" evidence="1">
    <location>
        <begin position="105"/>
        <end position="127"/>
    </location>
</feature>
<keyword evidence="1" id="KW-0812">Transmembrane</keyword>
<dbReference type="AlphaFoldDB" id="A0A517TDA5"/>
<proteinExistence type="predicted"/>
<evidence type="ECO:0000313" key="3">
    <source>
        <dbReference type="Proteomes" id="UP000319976"/>
    </source>
</evidence>
<protein>
    <submittedName>
        <fullName evidence="2">Uncharacterized protein</fullName>
    </submittedName>
</protein>
<sequence length="132" mass="14573">MSEEKPPVEQRDPLESFSMLETVDGLVRMLMVVIGALLLIVGAYLGYQVFAQLGLVIREGDGLEAGVERIAKIIDADTMHYKDQQKGVDIPIGRTVAMVCYGGWFLLWVWIPLALIRVAGSLLSLTLKRPTS</sequence>
<dbReference type="OrthoDB" id="9872647at2"/>
<dbReference type="KEGG" id="chya:V22_36210"/>
<reference evidence="2 3" key="1">
    <citation type="submission" date="2019-02" db="EMBL/GenBank/DDBJ databases">
        <title>Deep-cultivation of Planctomycetes and their phenomic and genomic characterization uncovers novel biology.</title>
        <authorList>
            <person name="Wiegand S."/>
            <person name="Jogler M."/>
            <person name="Boedeker C."/>
            <person name="Pinto D."/>
            <person name="Vollmers J."/>
            <person name="Rivas-Marin E."/>
            <person name="Kohn T."/>
            <person name="Peeters S.H."/>
            <person name="Heuer A."/>
            <person name="Rast P."/>
            <person name="Oberbeckmann S."/>
            <person name="Bunk B."/>
            <person name="Jeske O."/>
            <person name="Meyerdierks A."/>
            <person name="Storesund J.E."/>
            <person name="Kallscheuer N."/>
            <person name="Luecker S."/>
            <person name="Lage O.M."/>
            <person name="Pohl T."/>
            <person name="Merkel B.J."/>
            <person name="Hornburger P."/>
            <person name="Mueller R.-W."/>
            <person name="Bruemmer F."/>
            <person name="Labrenz M."/>
            <person name="Spormann A.M."/>
            <person name="Op den Camp H."/>
            <person name="Overmann J."/>
            <person name="Amann R."/>
            <person name="Jetten M.S.M."/>
            <person name="Mascher T."/>
            <person name="Medema M.H."/>
            <person name="Devos D.P."/>
            <person name="Kaster A.-K."/>
            <person name="Ovreas L."/>
            <person name="Rohde M."/>
            <person name="Galperin M.Y."/>
            <person name="Jogler C."/>
        </authorList>
    </citation>
    <scope>NUCLEOTIDE SEQUENCE [LARGE SCALE GENOMIC DNA]</scope>
    <source>
        <strain evidence="2 3">V22</strain>
    </source>
</reference>
<gene>
    <name evidence="2" type="ORF">V22_36210</name>
</gene>
<evidence type="ECO:0000313" key="2">
    <source>
        <dbReference type="EMBL" id="QDT66355.1"/>
    </source>
</evidence>
<name>A0A517TDA5_9PLAN</name>
<accession>A0A517TDA5</accession>
<feature type="transmembrane region" description="Helical" evidence="1">
    <location>
        <begin position="26"/>
        <end position="47"/>
    </location>
</feature>